<sequence>MPLLAPLVRKQKGILVASVFQIVIGSAAVALGSLSLTRGCELSWIAQGIWVGSVIILTGIFGTIAYSKETNGWTDTYLWTSAISVLLSAALVTLETVAYTFTYLDCMVPTRPCDDTCLSYHQYLMASGEFLQAVSIGAVVLAAKTLRKPSDSVGVPYKKLITDV</sequence>
<feature type="transmembrane region" description="Helical" evidence="1">
    <location>
        <begin position="78"/>
        <end position="103"/>
    </location>
</feature>
<evidence type="ECO:0000313" key="2">
    <source>
        <dbReference type="EMBL" id="KAJ8020391.1"/>
    </source>
</evidence>
<feature type="transmembrane region" description="Helical" evidence="1">
    <location>
        <begin position="44"/>
        <end position="66"/>
    </location>
</feature>
<dbReference type="Proteomes" id="UP001152320">
    <property type="component" value="Chromosome 22"/>
</dbReference>
<keyword evidence="1" id="KW-0472">Membrane</keyword>
<proteinExistence type="predicted"/>
<reference evidence="2" key="1">
    <citation type="submission" date="2021-10" db="EMBL/GenBank/DDBJ databases">
        <title>Tropical sea cucumber genome reveals ecological adaptation and Cuvierian tubules defense mechanism.</title>
        <authorList>
            <person name="Chen T."/>
        </authorList>
    </citation>
    <scope>NUCLEOTIDE SEQUENCE</scope>
    <source>
        <strain evidence="2">Nanhai2018</strain>
        <tissue evidence="2">Muscle</tissue>
    </source>
</reference>
<keyword evidence="3" id="KW-1185">Reference proteome</keyword>
<name>A0A9Q1BA81_HOLLE</name>
<dbReference type="AlphaFoldDB" id="A0A9Q1BA81"/>
<keyword evidence="1" id="KW-0812">Transmembrane</keyword>
<dbReference type="EMBL" id="JAIZAY010000022">
    <property type="protein sequence ID" value="KAJ8020391.1"/>
    <property type="molecule type" value="Genomic_DNA"/>
</dbReference>
<accession>A0A9Q1BA81</accession>
<evidence type="ECO:0000313" key="3">
    <source>
        <dbReference type="Proteomes" id="UP001152320"/>
    </source>
</evidence>
<dbReference type="OrthoDB" id="10071849at2759"/>
<organism evidence="2 3">
    <name type="scientific">Holothuria leucospilota</name>
    <name type="common">Black long sea cucumber</name>
    <name type="synonym">Mertensiothuria leucospilota</name>
    <dbReference type="NCBI Taxonomy" id="206669"/>
    <lineage>
        <taxon>Eukaryota</taxon>
        <taxon>Metazoa</taxon>
        <taxon>Echinodermata</taxon>
        <taxon>Eleutherozoa</taxon>
        <taxon>Echinozoa</taxon>
        <taxon>Holothuroidea</taxon>
        <taxon>Aspidochirotacea</taxon>
        <taxon>Aspidochirotida</taxon>
        <taxon>Holothuriidae</taxon>
        <taxon>Holothuria</taxon>
    </lineage>
</organism>
<comment type="caution">
    <text evidence="2">The sequence shown here is derived from an EMBL/GenBank/DDBJ whole genome shotgun (WGS) entry which is preliminary data.</text>
</comment>
<gene>
    <name evidence="2" type="ORF">HOLleu_39973</name>
</gene>
<keyword evidence="1" id="KW-1133">Transmembrane helix</keyword>
<feature type="transmembrane region" description="Helical" evidence="1">
    <location>
        <begin position="12"/>
        <end position="32"/>
    </location>
</feature>
<protein>
    <submittedName>
        <fullName evidence="2">Uncharacterized protein</fullName>
    </submittedName>
</protein>
<evidence type="ECO:0000256" key="1">
    <source>
        <dbReference type="SAM" id="Phobius"/>
    </source>
</evidence>